<dbReference type="GO" id="GO:0008168">
    <property type="term" value="F:methyltransferase activity"/>
    <property type="evidence" value="ECO:0007669"/>
    <property type="project" value="UniProtKB-KW"/>
</dbReference>
<keyword evidence="2" id="KW-0808">Transferase</keyword>
<sequence>MPAEVTVATDPFTRWRDLVYSARSERFRAERDLAFWEGKAADYDGSQPALPNTATWLRGALAGMHSLLDVGAGTGRLLLPLADAVDHATALDYSPDMLAQLQAKGPPAHVQVVRGSLERLPEQVSPHDAVLAAWSLAYQPELHRALNDLRRVCRRRLFLLEDDGVGSPHVHLRRRLTGQPRPARASLLEEALRTLAWPLTSSHITEERILTFADTAALLAFTRLPLPEAEALEALQPYLQARGGGWRYAWTFEVTVLDVDVQDVQGTVRR</sequence>
<dbReference type="CDD" id="cd02440">
    <property type="entry name" value="AdoMet_MTases"/>
    <property type="match status" value="1"/>
</dbReference>
<reference evidence="3" key="1">
    <citation type="journal article" date="2019" name="Int. J. Syst. Evol. Microbiol.">
        <title>The Global Catalogue of Microorganisms (GCM) 10K type strain sequencing project: providing services to taxonomists for standard genome sequencing and annotation.</title>
        <authorList>
            <consortium name="The Broad Institute Genomics Platform"/>
            <consortium name="The Broad Institute Genome Sequencing Center for Infectious Disease"/>
            <person name="Wu L."/>
            <person name="Ma J."/>
        </authorList>
    </citation>
    <scope>NUCLEOTIDE SEQUENCE [LARGE SCALE GENOMIC DNA]</scope>
    <source>
        <strain evidence="3">CCTCC AB 2013263</strain>
    </source>
</reference>
<dbReference type="PANTHER" id="PTHR43591:SF24">
    <property type="entry name" value="2-METHOXY-6-POLYPRENYL-1,4-BENZOQUINOL METHYLASE, MITOCHONDRIAL"/>
    <property type="match status" value="1"/>
</dbReference>
<dbReference type="GO" id="GO:0032259">
    <property type="term" value="P:methylation"/>
    <property type="evidence" value="ECO:0007669"/>
    <property type="project" value="UniProtKB-KW"/>
</dbReference>
<evidence type="ECO:0000313" key="3">
    <source>
        <dbReference type="Proteomes" id="UP001595748"/>
    </source>
</evidence>
<proteinExistence type="predicted"/>
<evidence type="ECO:0000259" key="1">
    <source>
        <dbReference type="Pfam" id="PF13649"/>
    </source>
</evidence>
<dbReference type="SUPFAM" id="SSF53335">
    <property type="entry name" value="S-adenosyl-L-methionine-dependent methyltransferases"/>
    <property type="match status" value="1"/>
</dbReference>
<accession>A0ABV8A9H4</accession>
<organism evidence="2 3">
    <name type="scientific">Deinococcus antarcticus</name>
    <dbReference type="NCBI Taxonomy" id="1298767"/>
    <lineage>
        <taxon>Bacteria</taxon>
        <taxon>Thermotogati</taxon>
        <taxon>Deinococcota</taxon>
        <taxon>Deinococci</taxon>
        <taxon>Deinococcales</taxon>
        <taxon>Deinococcaceae</taxon>
        <taxon>Deinococcus</taxon>
    </lineage>
</organism>
<dbReference type="EC" id="2.1.1.-" evidence="2"/>
<dbReference type="Pfam" id="PF13649">
    <property type="entry name" value="Methyltransf_25"/>
    <property type="match status" value="1"/>
</dbReference>
<dbReference type="RefSeq" id="WP_380080178.1">
    <property type="nucleotide sequence ID" value="NZ_JBHRZF010000188.1"/>
</dbReference>
<keyword evidence="2" id="KW-0489">Methyltransferase</keyword>
<name>A0ABV8A9H4_9DEIO</name>
<dbReference type="Gene3D" id="3.40.50.150">
    <property type="entry name" value="Vaccinia Virus protein VP39"/>
    <property type="match status" value="1"/>
</dbReference>
<gene>
    <name evidence="2" type="ORF">ACFOPQ_16520</name>
</gene>
<dbReference type="InterPro" id="IPR029063">
    <property type="entry name" value="SAM-dependent_MTases_sf"/>
</dbReference>
<dbReference type="PANTHER" id="PTHR43591">
    <property type="entry name" value="METHYLTRANSFERASE"/>
    <property type="match status" value="1"/>
</dbReference>
<evidence type="ECO:0000313" key="2">
    <source>
        <dbReference type="EMBL" id="MFC3862368.1"/>
    </source>
</evidence>
<dbReference type="InterPro" id="IPR041698">
    <property type="entry name" value="Methyltransf_25"/>
</dbReference>
<keyword evidence="3" id="KW-1185">Reference proteome</keyword>
<dbReference type="Proteomes" id="UP001595748">
    <property type="component" value="Unassembled WGS sequence"/>
</dbReference>
<dbReference type="EMBL" id="JBHRZF010000188">
    <property type="protein sequence ID" value="MFC3862368.1"/>
    <property type="molecule type" value="Genomic_DNA"/>
</dbReference>
<feature type="domain" description="Methyltransferase" evidence="1">
    <location>
        <begin position="68"/>
        <end position="154"/>
    </location>
</feature>
<protein>
    <submittedName>
        <fullName evidence="2">Class I SAM-dependent methyltransferase</fullName>
        <ecNumber evidence="2">2.1.1.-</ecNumber>
    </submittedName>
</protein>
<comment type="caution">
    <text evidence="2">The sequence shown here is derived from an EMBL/GenBank/DDBJ whole genome shotgun (WGS) entry which is preliminary data.</text>
</comment>